<evidence type="ECO:0000313" key="2">
    <source>
        <dbReference type="EMBL" id="TFK05301.1"/>
    </source>
</evidence>
<organism evidence="2 3">
    <name type="scientific">Platysternon megacephalum</name>
    <name type="common">big-headed turtle</name>
    <dbReference type="NCBI Taxonomy" id="55544"/>
    <lineage>
        <taxon>Eukaryota</taxon>
        <taxon>Metazoa</taxon>
        <taxon>Chordata</taxon>
        <taxon>Craniata</taxon>
        <taxon>Vertebrata</taxon>
        <taxon>Euteleostomi</taxon>
        <taxon>Archelosauria</taxon>
        <taxon>Testudinata</taxon>
        <taxon>Testudines</taxon>
        <taxon>Cryptodira</taxon>
        <taxon>Durocryptodira</taxon>
        <taxon>Testudinoidea</taxon>
        <taxon>Platysternidae</taxon>
        <taxon>Platysternon</taxon>
    </lineage>
</organism>
<dbReference type="PANTHER" id="PTHR43881">
    <property type="entry name" value="GAMMA-GLUTAMYLTRANSPEPTIDASE (AFU_ORTHOLOGUE AFUA_4G13580)"/>
    <property type="match status" value="1"/>
</dbReference>
<dbReference type="STRING" id="55544.A0A4D9E360"/>
<dbReference type="Proteomes" id="UP000297703">
    <property type="component" value="Unassembled WGS sequence"/>
</dbReference>
<accession>A0A4D9E360</accession>
<dbReference type="OrthoDB" id="2015213at2759"/>
<dbReference type="Pfam" id="PF01019">
    <property type="entry name" value="G_glu_transpept"/>
    <property type="match status" value="1"/>
</dbReference>
<name>A0A4D9E360_9SAUR</name>
<dbReference type="InterPro" id="IPR043137">
    <property type="entry name" value="GGT_ssub_C"/>
</dbReference>
<keyword evidence="3" id="KW-1185">Reference proteome</keyword>
<reference evidence="2 3" key="1">
    <citation type="submission" date="2019-04" db="EMBL/GenBank/DDBJ databases">
        <title>Draft genome of the big-headed turtle Platysternon megacephalum.</title>
        <authorList>
            <person name="Gong S."/>
        </authorList>
    </citation>
    <scope>NUCLEOTIDE SEQUENCE [LARGE SCALE GENOMIC DNA]</scope>
    <source>
        <strain evidence="2">DO16091913</strain>
        <tissue evidence="2">Muscle</tissue>
    </source>
</reference>
<gene>
    <name evidence="2" type="ORF">DR999_PMT12084</name>
</gene>
<evidence type="ECO:0000256" key="1">
    <source>
        <dbReference type="ARBA" id="ARBA00009381"/>
    </source>
</evidence>
<dbReference type="SUPFAM" id="SSF56235">
    <property type="entry name" value="N-terminal nucleophile aminohydrolases (Ntn hydrolases)"/>
    <property type="match status" value="1"/>
</dbReference>
<dbReference type="EMBL" id="QXTE01000117">
    <property type="protein sequence ID" value="TFK05301.1"/>
    <property type="molecule type" value="Genomic_DNA"/>
</dbReference>
<dbReference type="InterPro" id="IPR029055">
    <property type="entry name" value="Ntn_hydrolases_N"/>
</dbReference>
<dbReference type="PRINTS" id="PR01210">
    <property type="entry name" value="GGTRANSPTASE"/>
</dbReference>
<reference evidence="2 3" key="2">
    <citation type="submission" date="2019-04" db="EMBL/GenBank/DDBJ databases">
        <title>The genome sequence of big-headed turtle.</title>
        <authorList>
            <person name="Gong S."/>
        </authorList>
    </citation>
    <scope>NUCLEOTIDE SEQUENCE [LARGE SCALE GENOMIC DNA]</scope>
    <source>
        <strain evidence="2">DO16091913</strain>
        <tissue evidence="2">Muscle</tissue>
    </source>
</reference>
<proteinExistence type="inferred from homology"/>
<dbReference type="PANTHER" id="PTHR43881:SF1">
    <property type="entry name" value="GAMMA-GLUTAMYLTRANSPEPTIDASE (AFU_ORTHOLOGUE AFUA_4G13580)"/>
    <property type="match status" value="1"/>
</dbReference>
<protein>
    <submittedName>
        <fullName evidence="2">Double-stranded RNA-binding protein Staufen-like protein 2</fullName>
    </submittedName>
</protein>
<comment type="similarity">
    <text evidence="1">Belongs to the gamma-glutamyltransferase family.</text>
</comment>
<comment type="caution">
    <text evidence="2">The sequence shown here is derived from an EMBL/GenBank/DDBJ whole genome shotgun (WGS) entry which is preliminary data.</text>
</comment>
<dbReference type="InterPro" id="IPR052896">
    <property type="entry name" value="GGT-like_enzyme"/>
</dbReference>
<dbReference type="AlphaFoldDB" id="A0A4D9E360"/>
<dbReference type="Gene3D" id="1.10.246.230">
    <property type="match status" value="1"/>
</dbReference>
<sequence length="276" mass="30405">MLQLFQELTKSGKKRFYEGCVAEVIIETVQKNGGIMDLEDLKSHVTDEVKPIFTNYKDVNVWEIPPNGQGITALIALNILDNFNIKDMGHNTADYLHVLIEALKLSFSVTFWFCADRDKVPVPTKELLSKTYAKGCSEVVNLQRASDKYNKGNLLPVRSDTVYFTVVDAQGNASSFINSNYMGFGIGLEPGGCGFTLQNRGSSFSLSPSHLNCLAPRKRLYHMIIPALATAADTGDLLCSFGVMGGFMQPQGHVQDVSNVSPLECMAEHQKDSLLI</sequence>
<evidence type="ECO:0000313" key="3">
    <source>
        <dbReference type="Proteomes" id="UP000297703"/>
    </source>
</evidence>
<dbReference type="Gene3D" id="3.60.20.40">
    <property type="match status" value="1"/>
</dbReference>